<evidence type="ECO:0000256" key="2">
    <source>
        <dbReference type="SAM" id="Phobius"/>
    </source>
</evidence>
<keyword evidence="2" id="KW-0472">Membrane</keyword>
<evidence type="ECO:0000256" key="1">
    <source>
        <dbReference type="SAM" id="MobiDB-lite"/>
    </source>
</evidence>
<dbReference type="EMBL" id="MU004327">
    <property type="protein sequence ID" value="KAF2657204.1"/>
    <property type="molecule type" value="Genomic_DNA"/>
</dbReference>
<keyword evidence="2" id="KW-0812">Transmembrane</keyword>
<dbReference type="AlphaFoldDB" id="A0A6A6TEY6"/>
<gene>
    <name evidence="3" type="ORF">K491DRAFT_691218</name>
</gene>
<sequence>MASAKFIWGVLSLVIFVLAMTLAVSFCWWNDRRRKRKVKAVKQNLAIQQATLAAREELEKTNSGGAARGRAEQTTSSQHGFELPDEIEKAQWK</sequence>
<organism evidence="3 4">
    <name type="scientific">Lophiostoma macrostomum CBS 122681</name>
    <dbReference type="NCBI Taxonomy" id="1314788"/>
    <lineage>
        <taxon>Eukaryota</taxon>
        <taxon>Fungi</taxon>
        <taxon>Dikarya</taxon>
        <taxon>Ascomycota</taxon>
        <taxon>Pezizomycotina</taxon>
        <taxon>Dothideomycetes</taxon>
        <taxon>Pleosporomycetidae</taxon>
        <taxon>Pleosporales</taxon>
        <taxon>Lophiostomataceae</taxon>
        <taxon>Lophiostoma</taxon>
    </lineage>
</organism>
<reference evidence="3" key="1">
    <citation type="journal article" date="2020" name="Stud. Mycol.">
        <title>101 Dothideomycetes genomes: a test case for predicting lifestyles and emergence of pathogens.</title>
        <authorList>
            <person name="Haridas S."/>
            <person name="Albert R."/>
            <person name="Binder M."/>
            <person name="Bloem J."/>
            <person name="Labutti K."/>
            <person name="Salamov A."/>
            <person name="Andreopoulos B."/>
            <person name="Baker S."/>
            <person name="Barry K."/>
            <person name="Bills G."/>
            <person name="Bluhm B."/>
            <person name="Cannon C."/>
            <person name="Castanera R."/>
            <person name="Culley D."/>
            <person name="Daum C."/>
            <person name="Ezra D."/>
            <person name="Gonzalez J."/>
            <person name="Henrissat B."/>
            <person name="Kuo A."/>
            <person name="Liang C."/>
            <person name="Lipzen A."/>
            <person name="Lutzoni F."/>
            <person name="Magnuson J."/>
            <person name="Mondo S."/>
            <person name="Nolan M."/>
            <person name="Ohm R."/>
            <person name="Pangilinan J."/>
            <person name="Park H.-J."/>
            <person name="Ramirez L."/>
            <person name="Alfaro M."/>
            <person name="Sun H."/>
            <person name="Tritt A."/>
            <person name="Yoshinaga Y."/>
            <person name="Zwiers L.-H."/>
            <person name="Turgeon B."/>
            <person name="Goodwin S."/>
            <person name="Spatafora J."/>
            <person name="Crous P."/>
            <person name="Grigoriev I."/>
        </authorList>
    </citation>
    <scope>NUCLEOTIDE SEQUENCE</scope>
    <source>
        <strain evidence="3">CBS 122681</strain>
    </source>
</reference>
<accession>A0A6A6TEY6</accession>
<dbReference type="Proteomes" id="UP000799324">
    <property type="component" value="Unassembled WGS sequence"/>
</dbReference>
<protein>
    <submittedName>
        <fullName evidence="3">Uncharacterized protein</fullName>
    </submittedName>
</protein>
<feature type="transmembrane region" description="Helical" evidence="2">
    <location>
        <begin position="6"/>
        <end position="29"/>
    </location>
</feature>
<feature type="region of interest" description="Disordered" evidence="1">
    <location>
        <begin position="58"/>
        <end position="93"/>
    </location>
</feature>
<evidence type="ECO:0000313" key="3">
    <source>
        <dbReference type="EMBL" id="KAF2657204.1"/>
    </source>
</evidence>
<keyword evidence="2" id="KW-1133">Transmembrane helix</keyword>
<keyword evidence="4" id="KW-1185">Reference proteome</keyword>
<name>A0A6A6TEY6_9PLEO</name>
<evidence type="ECO:0000313" key="4">
    <source>
        <dbReference type="Proteomes" id="UP000799324"/>
    </source>
</evidence>
<proteinExistence type="predicted"/>